<gene>
    <name evidence="1" type="ORF">E3O06_11355</name>
</gene>
<name>A0A4R8UV03_9MICO</name>
<evidence type="ECO:0000313" key="2">
    <source>
        <dbReference type="Proteomes" id="UP000298173"/>
    </source>
</evidence>
<proteinExistence type="predicted"/>
<protein>
    <recommendedName>
        <fullName evidence="3">Ester cyclase</fullName>
    </recommendedName>
</protein>
<reference evidence="1 2" key="1">
    <citation type="submission" date="2019-03" db="EMBL/GenBank/DDBJ databases">
        <title>Genomics of glacier-inhabiting Cryobacterium strains.</title>
        <authorList>
            <person name="Liu Q."/>
            <person name="Xin Y.-H."/>
        </authorList>
    </citation>
    <scope>NUCLEOTIDE SEQUENCE [LARGE SCALE GENOMIC DNA]</scope>
    <source>
        <strain evidence="1 2">HLT2-23</strain>
    </source>
</reference>
<dbReference type="InterPro" id="IPR009959">
    <property type="entry name" value="Cyclase_SnoaL-like"/>
</dbReference>
<dbReference type="GO" id="GO:0030638">
    <property type="term" value="P:polyketide metabolic process"/>
    <property type="evidence" value="ECO:0007669"/>
    <property type="project" value="InterPro"/>
</dbReference>
<dbReference type="Pfam" id="PF07366">
    <property type="entry name" value="SnoaL"/>
    <property type="match status" value="1"/>
</dbReference>
<dbReference type="EMBL" id="SOEY01000023">
    <property type="protein sequence ID" value="TFB71853.1"/>
    <property type="molecule type" value="Genomic_DNA"/>
</dbReference>
<dbReference type="OrthoDB" id="2769928at2"/>
<accession>A0A4R8UV03</accession>
<organism evidence="1 2">
    <name type="scientific">Cryobacterium glaciale</name>
    <dbReference type="NCBI Taxonomy" id="1259145"/>
    <lineage>
        <taxon>Bacteria</taxon>
        <taxon>Bacillati</taxon>
        <taxon>Actinomycetota</taxon>
        <taxon>Actinomycetes</taxon>
        <taxon>Micrococcales</taxon>
        <taxon>Microbacteriaceae</taxon>
        <taxon>Cryobacterium</taxon>
    </lineage>
</organism>
<keyword evidence="2" id="KW-1185">Reference proteome</keyword>
<dbReference type="AlphaFoldDB" id="A0A4R8UV03"/>
<dbReference type="Gene3D" id="3.10.450.50">
    <property type="match status" value="2"/>
</dbReference>
<dbReference type="Proteomes" id="UP000298173">
    <property type="component" value="Unassembled WGS sequence"/>
</dbReference>
<dbReference type="RefSeq" id="WP_134503504.1">
    <property type="nucleotide sequence ID" value="NZ_SOEY01000023.1"/>
</dbReference>
<evidence type="ECO:0000313" key="1">
    <source>
        <dbReference type="EMBL" id="TFB71853.1"/>
    </source>
</evidence>
<sequence>MTLNPLAHAPYDTVEQYILDWTELIWAEGGIGSIPGMYHENIIVRGASGVSTGVAGVVRGSLAKKASFIDRIGVGEDVIWETRGESSFVSHHRVLHSGGQSEVCSYGPALGLSAVSRNLPVCLVVDGLVTEEWVVRDEWAVVAGLGHDPVAVASASPVALAPLGVGGLFGRPAPSNPVVSGDSGPRPAEHVEEAEFLLALWRDVIQARRFDRVADFYSRDSIVHTSRNRTVTRVDGVRADLLRFLAPFPDATVEVRDIAVHSSASRGLRASVLWRLTGTYSGLPLYGPVTGSPVEIMGVSQYEFEAGRVRQEYRIFDEVAVLAQIEAARQH</sequence>
<dbReference type="InterPro" id="IPR032710">
    <property type="entry name" value="NTF2-like_dom_sf"/>
</dbReference>
<dbReference type="SUPFAM" id="SSF54427">
    <property type="entry name" value="NTF2-like"/>
    <property type="match status" value="2"/>
</dbReference>
<evidence type="ECO:0008006" key="3">
    <source>
        <dbReference type="Google" id="ProtNLM"/>
    </source>
</evidence>
<comment type="caution">
    <text evidence="1">The sequence shown here is derived from an EMBL/GenBank/DDBJ whole genome shotgun (WGS) entry which is preliminary data.</text>
</comment>